<reference evidence="1 2" key="2">
    <citation type="submission" date="2019-05" db="EMBL/GenBank/DDBJ databases">
        <title>Glycomyces buryatensis sp. nov.</title>
        <authorList>
            <person name="Nikitina E."/>
        </authorList>
    </citation>
    <scope>NUCLEOTIDE SEQUENCE [LARGE SCALE GENOMIC DNA]</scope>
    <source>
        <strain evidence="1 2">18</strain>
    </source>
</reference>
<dbReference type="RefSeq" id="WP_136534987.1">
    <property type="nucleotide sequence ID" value="NZ_STGY01000051.1"/>
</dbReference>
<dbReference type="Gene3D" id="3.40.50.720">
    <property type="entry name" value="NAD(P)-binding Rossmann-like Domain"/>
    <property type="match status" value="1"/>
</dbReference>
<keyword evidence="2" id="KW-1185">Reference proteome</keyword>
<dbReference type="OrthoDB" id="8205493at2"/>
<name>A0A4S8Q9S5_9ACTN</name>
<evidence type="ECO:0000313" key="1">
    <source>
        <dbReference type="EMBL" id="THV41187.1"/>
    </source>
</evidence>
<sequence>MGSADDRGDTPWGNTGVTGSVAMMRTVLEAGPDLSIPNRVGGTPVHPASERAGADYVMLGNHYGYGDTSGRITERTPLDATTRKGRVRAELWREAESAHRAGRLRATEVRAGQFIGAGAYSAFTFLVEPHVLAGELALVHGNPDAVHSFTYIEDAAAALVAATGSETAWGRAWNAPVILATVRQLAQRLAELRGAPEPRLEMLTEREITVLGYTNPLWTEFREMGYMSERPFIVDDSDFREAFGLKASSVAAALRVA</sequence>
<organism evidence="1 2">
    <name type="scientific">Glycomyces buryatensis</name>
    <dbReference type="NCBI Taxonomy" id="2570927"/>
    <lineage>
        <taxon>Bacteria</taxon>
        <taxon>Bacillati</taxon>
        <taxon>Actinomycetota</taxon>
        <taxon>Actinomycetes</taxon>
        <taxon>Glycomycetales</taxon>
        <taxon>Glycomycetaceae</taxon>
        <taxon>Glycomyces</taxon>
    </lineage>
</organism>
<accession>A0A4S8Q9S5</accession>
<dbReference type="AlphaFoldDB" id="A0A4S8Q9S5"/>
<dbReference type="EMBL" id="STGY01000051">
    <property type="protein sequence ID" value="THV41187.1"/>
    <property type="molecule type" value="Genomic_DNA"/>
</dbReference>
<gene>
    <name evidence="1" type="ORF">FAB82_13135</name>
</gene>
<dbReference type="SUPFAM" id="SSF51735">
    <property type="entry name" value="NAD(P)-binding Rossmann-fold domains"/>
    <property type="match status" value="1"/>
</dbReference>
<reference evidence="2" key="1">
    <citation type="submission" date="2019-04" db="EMBL/GenBank/DDBJ databases">
        <title>Nocardioides xinjiangensis sp. nov.</title>
        <authorList>
            <person name="Liu S."/>
        </authorList>
    </citation>
    <scope>NUCLEOTIDE SEQUENCE [LARGE SCALE GENOMIC DNA]</scope>
    <source>
        <strain evidence="2">18</strain>
    </source>
</reference>
<proteinExistence type="predicted"/>
<comment type="caution">
    <text evidence="1">The sequence shown here is derived from an EMBL/GenBank/DDBJ whole genome shotgun (WGS) entry which is preliminary data.</text>
</comment>
<protein>
    <submittedName>
        <fullName evidence="1">Uncharacterized protein</fullName>
    </submittedName>
</protein>
<dbReference type="Proteomes" id="UP000308760">
    <property type="component" value="Unassembled WGS sequence"/>
</dbReference>
<dbReference type="InterPro" id="IPR036291">
    <property type="entry name" value="NAD(P)-bd_dom_sf"/>
</dbReference>
<evidence type="ECO:0000313" key="2">
    <source>
        <dbReference type="Proteomes" id="UP000308760"/>
    </source>
</evidence>